<gene>
    <name evidence="1" type="ORF">F0P94_03780</name>
</gene>
<comment type="caution">
    <text evidence="1">The sequence shown here is derived from an EMBL/GenBank/DDBJ whole genome shotgun (WGS) entry which is preliminary data.</text>
</comment>
<dbReference type="PROSITE" id="PS51257">
    <property type="entry name" value="PROKAR_LIPOPROTEIN"/>
    <property type="match status" value="1"/>
</dbReference>
<sequence length="269" mass="30627">MKIVSGLLLLLLAAGFTGCDMEKEIDLNLPEFQSEIVVEGYLEAGKPYRVNIYESTSYFDRPEPVLIPDAVVIITHNGKADTLRFSPFYDKETEKIYTHSSVTLVSGNPGETYSLEVKDARGRRVTGFAQFLPKVTIDSLEWKFNNEGKALIEGTFQDDAATQDAYRYQIHKDSLTHRRRENDRFLNDRLNNGKKIAFGTTYKFFPNDTLFITLYHIEQPYYEFLNTMDDARDANGNPFAQPSAIKSTVQGGLGVFTTLTYDRKQIILK</sequence>
<name>A0A5N1J1D3_9BACT</name>
<evidence type="ECO:0000313" key="2">
    <source>
        <dbReference type="Proteomes" id="UP000326570"/>
    </source>
</evidence>
<proteinExistence type="predicted"/>
<accession>A0A5N1J1D3</accession>
<evidence type="ECO:0000313" key="1">
    <source>
        <dbReference type="EMBL" id="KAA9340558.1"/>
    </source>
</evidence>
<organism evidence="1 2">
    <name type="scientific">Adhaeribacter soli</name>
    <dbReference type="NCBI Taxonomy" id="2607655"/>
    <lineage>
        <taxon>Bacteria</taxon>
        <taxon>Pseudomonadati</taxon>
        <taxon>Bacteroidota</taxon>
        <taxon>Cytophagia</taxon>
        <taxon>Cytophagales</taxon>
        <taxon>Hymenobacteraceae</taxon>
        <taxon>Adhaeribacter</taxon>
    </lineage>
</organism>
<reference evidence="1 2" key="1">
    <citation type="submission" date="2019-09" db="EMBL/GenBank/DDBJ databases">
        <title>Genome sequence of Adhaeribacter sp. M2.</title>
        <authorList>
            <person name="Srinivasan S."/>
        </authorList>
    </citation>
    <scope>NUCLEOTIDE SEQUENCE [LARGE SCALE GENOMIC DNA]</scope>
    <source>
        <strain evidence="1 2">M2</strain>
    </source>
</reference>
<dbReference type="Pfam" id="PF14054">
    <property type="entry name" value="DUF4249"/>
    <property type="match status" value="1"/>
</dbReference>
<dbReference type="EMBL" id="VTWT01000002">
    <property type="protein sequence ID" value="KAA9340558.1"/>
    <property type="molecule type" value="Genomic_DNA"/>
</dbReference>
<protein>
    <submittedName>
        <fullName evidence="1">DUF4249 domain-containing protein</fullName>
    </submittedName>
</protein>
<dbReference type="AlphaFoldDB" id="A0A5N1J1D3"/>
<keyword evidence="2" id="KW-1185">Reference proteome</keyword>
<dbReference type="RefSeq" id="WP_150902470.1">
    <property type="nucleotide sequence ID" value="NZ_VTWT01000002.1"/>
</dbReference>
<dbReference type="InterPro" id="IPR025345">
    <property type="entry name" value="DUF4249"/>
</dbReference>
<dbReference type="Proteomes" id="UP000326570">
    <property type="component" value="Unassembled WGS sequence"/>
</dbReference>